<keyword evidence="5" id="KW-0238">DNA-binding</keyword>
<dbReference type="Gene3D" id="3.20.20.220">
    <property type="match status" value="2"/>
</dbReference>
<dbReference type="GO" id="GO:0003842">
    <property type="term" value="F:L-glutamate gamma-semialdehyde dehydrogenase activity"/>
    <property type="evidence" value="ECO:0007669"/>
    <property type="project" value="UniProtKB-UniRule"/>
</dbReference>
<feature type="domain" description="Proline dehydrogenase PutA" evidence="9">
    <location>
        <begin position="74"/>
        <end position="187"/>
    </location>
</feature>
<keyword evidence="2 5" id="KW-0560">Oxidoreductase</keyword>
<dbReference type="EC" id="1.5.5.2" evidence="5"/>
<dbReference type="InterPro" id="IPR050485">
    <property type="entry name" value="Proline_metab_enzyme"/>
</dbReference>
<reference evidence="11" key="1">
    <citation type="submission" date="2015-08" db="EMBL/GenBank/DDBJ databases">
        <authorList>
            <person name="Kim K.M."/>
        </authorList>
    </citation>
    <scope>NUCLEOTIDE SEQUENCE [LARGE SCALE GENOMIC DNA]</scope>
    <source>
        <strain evidence="11">KCTC 23892</strain>
    </source>
</reference>
<evidence type="ECO:0000256" key="5">
    <source>
        <dbReference type="PIRNR" id="PIRNR000197"/>
    </source>
</evidence>
<dbReference type="InterPro" id="IPR024082">
    <property type="entry name" value="PRODH_PutA_dom_II"/>
</dbReference>
<comment type="similarity">
    <text evidence="5">In the N-terminal section; belongs to the proline dehydrogenase family.</text>
</comment>
<dbReference type="InterPro" id="IPR024089">
    <property type="entry name" value="PRODH_PutA_dom_I/II"/>
</dbReference>
<dbReference type="RefSeq" id="WP_068989067.1">
    <property type="nucleotide sequence ID" value="NZ_CP012418.1"/>
</dbReference>
<dbReference type="Gene3D" id="3.40.309.10">
    <property type="entry name" value="Aldehyde Dehydrogenase, Chain A, domain 2"/>
    <property type="match status" value="1"/>
</dbReference>
<dbReference type="InterPro" id="IPR005933">
    <property type="entry name" value="PutA_C"/>
</dbReference>
<dbReference type="Gene3D" id="3.40.605.10">
    <property type="entry name" value="Aldehyde Dehydrogenase, Chain A, domain 1"/>
    <property type="match status" value="1"/>
</dbReference>
<dbReference type="Pfam" id="PF14850">
    <property type="entry name" value="Pro_dh-DNA_bdg"/>
    <property type="match status" value="1"/>
</dbReference>
<feature type="active site" evidence="6">
    <location>
        <position position="844"/>
    </location>
</feature>
<keyword evidence="5" id="KW-0642">Proline metabolism</keyword>
<comment type="catalytic activity">
    <reaction evidence="4 5">
        <text>L-glutamate 5-semialdehyde + NAD(+) + H2O = L-glutamate + NADH + 2 H(+)</text>
        <dbReference type="Rhea" id="RHEA:30235"/>
        <dbReference type="ChEBI" id="CHEBI:15377"/>
        <dbReference type="ChEBI" id="CHEBI:15378"/>
        <dbReference type="ChEBI" id="CHEBI:29985"/>
        <dbReference type="ChEBI" id="CHEBI:57540"/>
        <dbReference type="ChEBI" id="CHEBI:57945"/>
        <dbReference type="ChEBI" id="CHEBI:58066"/>
        <dbReference type="EC" id="1.2.1.88"/>
    </reaction>
</comment>
<comment type="function">
    <text evidence="5">Oxidizes proline to glutamate for use as a carbon and nitrogen source.</text>
</comment>
<organism evidence="10 11">
    <name type="scientific">Kangiella sediminilitoris</name>
    <dbReference type="NCBI Taxonomy" id="1144748"/>
    <lineage>
        <taxon>Bacteria</taxon>
        <taxon>Pseudomonadati</taxon>
        <taxon>Pseudomonadota</taxon>
        <taxon>Gammaproteobacteria</taxon>
        <taxon>Kangiellales</taxon>
        <taxon>Kangiellaceae</taxon>
        <taxon>Kangiella</taxon>
    </lineage>
</organism>
<comment type="similarity">
    <text evidence="5">In the C-terminal section; belongs to the aldehyde dehydrogenase family.</text>
</comment>
<dbReference type="GO" id="GO:0003677">
    <property type="term" value="F:DNA binding"/>
    <property type="evidence" value="ECO:0007669"/>
    <property type="project" value="UniProtKB-KW"/>
</dbReference>
<dbReference type="Pfam" id="PF01619">
    <property type="entry name" value="Pro_dh"/>
    <property type="match status" value="1"/>
</dbReference>
<comment type="cofactor">
    <cofactor evidence="5">
        <name>FAD</name>
        <dbReference type="ChEBI" id="CHEBI:57692"/>
    </cofactor>
</comment>
<dbReference type="InterPro" id="IPR015590">
    <property type="entry name" value="Aldehyde_DH_dom"/>
</dbReference>
<dbReference type="PROSITE" id="PS00070">
    <property type="entry name" value="ALDEHYDE_DEHYDR_CYS"/>
    <property type="match status" value="1"/>
</dbReference>
<feature type="domain" description="Aldehyde dehydrogenase" evidence="7">
    <location>
        <begin position="575"/>
        <end position="1032"/>
    </location>
</feature>
<keyword evidence="11" id="KW-1185">Reference proteome</keyword>
<dbReference type="KEGG" id="ksd:KS2013_436"/>
<keyword evidence="5" id="KW-0678">Repressor</keyword>
<dbReference type="PIRSF" id="PIRSF000197">
    <property type="entry name" value="Bifunct_PutA"/>
    <property type="match status" value="1"/>
</dbReference>
<dbReference type="NCBIfam" id="TIGR01238">
    <property type="entry name" value="D1pyr5carbox3"/>
    <property type="match status" value="1"/>
</dbReference>
<comment type="catalytic activity">
    <reaction evidence="5">
        <text>L-proline + a quinone = (S)-1-pyrroline-5-carboxylate + a quinol + H(+)</text>
        <dbReference type="Rhea" id="RHEA:23784"/>
        <dbReference type="ChEBI" id="CHEBI:15378"/>
        <dbReference type="ChEBI" id="CHEBI:17388"/>
        <dbReference type="ChEBI" id="CHEBI:24646"/>
        <dbReference type="ChEBI" id="CHEBI:60039"/>
        <dbReference type="ChEBI" id="CHEBI:132124"/>
        <dbReference type="EC" id="1.5.5.2"/>
    </reaction>
</comment>
<dbReference type="UniPathway" id="UPA00261">
    <property type="reaction ID" value="UER00373"/>
</dbReference>
<dbReference type="GO" id="GO:0004657">
    <property type="term" value="F:proline dehydrogenase activity"/>
    <property type="evidence" value="ECO:0007669"/>
    <property type="project" value="UniProtKB-UniRule"/>
</dbReference>
<accession>A0A1B3B8R3</accession>
<evidence type="ECO:0000259" key="8">
    <source>
        <dbReference type="Pfam" id="PF01619"/>
    </source>
</evidence>
<keyword evidence="3 5" id="KW-0520">NAD</keyword>
<dbReference type="GO" id="GO:0009898">
    <property type="term" value="C:cytoplasmic side of plasma membrane"/>
    <property type="evidence" value="ECO:0007669"/>
    <property type="project" value="TreeGrafter"/>
</dbReference>
<feature type="domain" description="Proline dehydrogenase" evidence="8">
    <location>
        <begin position="196"/>
        <end position="489"/>
    </location>
</feature>
<dbReference type="InterPro" id="IPR016162">
    <property type="entry name" value="Ald_DH_N"/>
</dbReference>
<evidence type="ECO:0000313" key="11">
    <source>
        <dbReference type="Proteomes" id="UP000094147"/>
    </source>
</evidence>
<dbReference type="SUPFAM" id="SSF53720">
    <property type="entry name" value="ALDH-like"/>
    <property type="match status" value="1"/>
</dbReference>
<dbReference type="AlphaFoldDB" id="A0A1B3B8R3"/>
<evidence type="ECO:0000256" key="1">
    <source>
        <dbReference type="ARBA" id="ARBA00004786"/>
    </source>
</evidence>
<feature type="active site" evidence="6">
    <location>
        <position position="810"/>
    </location>
</feature>
<evidence type="ECO:0000256" key="6">
    <source>
        <dbReference type="PIRSR" id="PIRSR000197-1"/>
    </source>
</evidence>
<dbReference type="STRING" id="1144748.KS2013_436"/>
<dbReference type="InterPro" id="IPR025703">
    <property type="entry name" value="Bifunct_PutA"/>
</dbReference>
<evidence type="ECO:0000313" key="10">
    <source>
        <dbReference type="EMBL" id="AOE49160.1"/>
    </source>
</evidence>
<keyword evidence="5" id="KW-0274">FAD</keyword>
<dbReference type="SUPFAM" id="SSF51730">
    <property type="entry name" value="FAD-linked oxidoreductase"/>
    <property type="match status" value="1"/>
</dbReference>
<dbReference type="PANTHER" id="PTHR42862:SF1">
    <property type="entry name" value="DELTA-1-PYRROLINE-5-CARBOXYLATE DEHYDROGENASE 2, ISOFORM A-RELATED"/>
    <property type="match status" value="1"/>
</dbReference>
<comment type="pathway">
    <text evidence="5">Amino-acid degradation; L-proline degradation into L-glutamate; L-glutamate from L-proline: step 1/2.</text>
</comment>
<dbReference type="GO" id="GO:0003700">
    <property type="term" value="F:DNA-binding transcription factor activity"/>
    <property type="evidence" value="ECO:0007669"/>
    <property type="project" value="InterPro"/>
</dbReference>
<keyword evidence="5" id="KW-0285">Flavoprotein</keyword>
<protein>
    <recommendedName>
        <fullName evidence="5">Bifunctional protein PutA</fullName>
    </recommendedName>
    <domain>
        <recommendedName>
            <fullName evidence="5">Proline dehydrogenase</fullName>
            <ecNumber evidence="5">1.5.5.2</ecNumber>
        </recommendedName>
        <alternativeName>
            <fullName evidence="5">Proline oxidase</fullName>
        </alternativeName>
    </domain>
    <domain>
        <recommendedName>
            <fullName evidence="5">Delta-1-pyrroline-5-carboxylate dehydrogenase</fullName>
            <shortName evidence="5">P5C dehydrogenase</shortName>
            <ecNumber evidence="5">1.2.1.88</ecNumber>
        </recommendedName>
        <alternativeName>
            <fullName evidence="5">L-glutamate gamma-semialdehyde dehydrogenase</fullName>
        </alternativeName>
    </domain>
</protein>
<evidence type="ECO:0000256" key="3">
    <source>
        <dbReference type="ARBA" id="ARBA00023027"/>
    </source>
</evidence>
<dbReference type="FunFam" id="3.40.309.10:FF:000005">
    <property type="entry name" value="1-pyrroline-5-carboxylate dehydrogenase 1"/>
    <property type="match status" value="1"/>
</dbReference>
<dbReference type="GO" id="GO:0010133">
    <property type="term" value="P:L-proline catabolic process to L-glutamate"/>
    <property type="evidence" value="ECO:0007669"/>
    <property type="project" value="UniProtKB-UniRule"/>
</dbReference>
<dbReference type="EMBL" id="CP012418">
    <property type="protein sequence ID" value="AOE49160.1"/>
    <property type="molecule type" value="Genomic_DNA"/>
</dbReference>
<sequence length="1070" mass="118558">MLRASQIFSDNYKDLPLDQWQTLITQNYAVDESDYLNELLALATPDKDTIEKVTRQASDLVEAIRQDERSKEGVEAFLQQYSLSTKEGIILMCLAEALLRIPDAKVANDLIRDKLTSADWEKHTGQSSSYFVNASTWGLMLTGKIIDVDQDGDGKPDTMLRGLIAKFGEPVIRQAMNQAMRIMGRQFVLGRTIKEALKRGAKSVQKGYTHSFDMLGEAAYTAKDAQRYYEAYSNAIAEIGAVKVQEGNEAPSISIKLSALHPRYEEGQRDRILTEMVGTVSKLVKQARDLDVAVTIDAEEADRLEISLDVFEAVYDSTVCDDWEGFGMVVQAYSKRALPVLGWLNALSKKHGRRIPLRLVKGAYWDSEIKWSQQGGYSSYPVFTRKCGTDVSYLACANYLLNADGKFYPQFATHNAQTVFSIMNMAGTSRDFEFQRLHGMGEALYDMVLNQYPDLHCRIYAPVGNHKDLLPYLVRRLLENGANTSFVHQLVDEKTPVMELAEHPSTVLKSFETLHNDRIPLPPHIYEDFGEMRLNSSGTNLHIQSETEPFMNQVKHYLDNQWHAKPIIDGQEFTSEEEQVICPYDHSHTVGTVHKATEEQALKALDVAHQNFIGWDVTPVQQRSALLDKVADTLESHKHELIALCSRDGGKSIQDGIDEVREAIDFCRYYAYNARNQFGHEIHLPGPTGESNDLYLQGRGVFACISPWNFPLAIFIGQVAAALVAGNTVIAKPADQTTLVAYRAVQLMHEAGIPTSVLQFVPIRGSVLGKVILSDNRIGGVAFTGSTSTAHTINRTLASRDAMLSPLIAETGGQNAMIVDSSALPEQVVEDVIHSAFTSAGQRCSALRVLYLQEEIADKIIEVLSGAMQELRLGNPTDLSTDVGPVIDMAAREELQEHIDELKAAGKLIAETPMPEGLEGHGSFLSPVAFEINHINDLEQEWFGPIVHIVRYKAKDLDKVIDQINNYGFGLTLGVHSRNESTALYIDKRARVGNVYINRNMIGATVGVQPFGGQGLSGTGPKAGGPFYLYRFATEHTRTNNTAAIGGNASLLSLGDEDVSPEFLQQEQDS</sequence>
<keyword evidence="5" id="KW-0804">Transcription</keyword>
<dbReference type="EC" id="1.2.1.88" evidence="5"/>
<dbReference type="InterPro" id="IPR016163">
    <property type="entry name" value="Ald_DH_C"/>
</dbReference>
<gene>
    <name evidence="10" type="ORF">KS2013_436</name>
</gene>
<dbReference type="OrthoDB" id="9812625at2"/>
<dbReference type="NCBIfam" id="NF008869">
    <property type="entry name" value="PRK11904.1"/>
    <property type="match status" value="1"/>
</dbReference>
<evidence type="ECO:0000256" key="4">
    <source>
        <dbReference type="ARBA" id="ARBA00048142"/>
    </source>
</evidence>
<dbReference type="PATRIC" id="fig|1144748.3.peg.442"/>
<dbReference type="Proteomes" id="UP000094147">
    <property type="component" value="Chromosome"/>
</dbReference>
<name>A0A1B3B8R3_9GAMM</name>
<keyword evidence="5" id="KW-0805">Transcription regulation</keyword>
<evidence type="ECO:0000256" key="2">
    <source>
        <dbReference type="ARBA" id="ARBA00023002"/>
    </source>
</evidence>
<dbReference type="InterPro" id="IPR016160">
    <property type="entry name" value="Ald_DH_CS_CYS"/>
</dbReference>
<proteinExistence type="inferred from homology"/>
<evidence type="ECO:0000259" key="9">
    <source>
        <dbReference type="Pfam" id="PF14850"/>
    </source>
</evidence>
<dbReference type="SUPFAM" id="SSF81935">
    <property type="entry name" value="N-terminal domain of bifunctional PutA protein"/>
    <property type="match status" value="1"/>
</dbReference>
<evidence type="ECO:0000259" key="7">
    <source>
        <dbReference type="Pfam" id="PF00171"/>
    </source>
</evidence>
<dbReference type="PANTHER" id="PTHR42862">
    <property type="entry name" value="DELTA-1-PYRROLINE-5-CARBOXYLATE DEHYDROGENASE 1, ISOFORM A-RELATED"/>
    <property type="match status" value="1"/>
</dbReference>
<dbReference type="CDD" id="cd07125">
    <property type="entry name" value="ALDH_PutA-P5CDH"/>
    <property type="match status" value="1"/>
</dbReference>
<dbReference type="InterPro" id="IPR016161">
    <property type="entry name" value="Ald_DH/histidinol_DH"/>
</dbReference>
<dbReference type="InterPro" id="IPR029041">
    <property type="entry name" value="FAD-linked_oxidoreductase-like"/>
</dbReference>
<dbReference type="Pfam" id="PF00171">
    <property type="entry name" value="Aldedh"/>
    <property type="match status" value="1"/>
</dbReference>
<dbReference type="InterPro" id="IPR002872">
    <property type="entry name" value="Proline_DH_dom"/>
</dbReference>
<comment type="pathway">
    <text evidence="1 5">Amino-acid degradation; L-proline degradation into L-glutamate; L-glutamate from L-proline: step 2/2.</text>
</comment>